<evidence type="ECO:0000313" key="2">
    <source>
        <dbReference type="Proteomes" id="UP000764045"/>
    </source>
</evidence>
<organism evidence="1 2">
    <name type="scientific">Marseilla massiliensis</name>
    <dbReference type="NCBI Taxonomy" id="1841864"/>
    <lineage>
        <taxon>Bacteria</taxon>
        <taxon>Pseudomonadati</taxon>
        <taxon>Bacteroidota</taxon>
        <taxon>Bacteroidia</taxon>
        <taxon>Bacteroidales</taxon>
        <taxon>Prevotellaceae</taxon>
        <taxon>Marseilla</taxon>
    </lineage>
</organism>
<keyword evidence="2" id="KW-1185">Reference proteome</keyword>
<keyword evidence="1" id="KW-0645">Protease</keyword>
<accession>A0A938WMN0</accession>
<evidence type="ECO:0000313" key="1">
    <source>
        <dbReference type="EMBL" id="MBM6661777.1"/>
    </source>
</evidence>
<protein>
    <submittedName>
        <fullName evidence="1">Carboxypeptidase-like regulatory domain-containing protein</fullName>
    </submittedName>
</protein>
<dbReference type="GO" id="GO:0004180">
    <property type="term" value="F:carboxypeptidase activity"/>
    <property type="evidence" value="ECO:0007669"/>
    <property type="project" value="UniProtKB-KW"/>
</dbReference>
<gene>
    <name evidence="1" type="ORF">H6B30_08470</name>
</gene>
<proteinExistence type="predicted"/>
<dbReference type="InterPro" id="IPR008969">
    <property type="entry name" value="CarboxyPept-like_regulatory"/>
</dbReference>
<dbReference type="EMBL" id="JACJJL010000012">
    <property type="protein sequence ID" value="MBM6661777.1"/>
    <property type="molecule type" value="Genomic_DNA"/>
</dbReference>
<keyword evidence="1" id="KW-0121">Carboxypeptidase</keyword>
<dbReference type="Pfam" id="PF13715">
    <property type="entry name" value="CarbopepD_reg_2"/>
    <property type="match status" value="1"/>
</dbReference>
<name>A0A938WMN0_9BACT</name>
<sequence>MVRTCESRVVDANTGESLPMAAVRSSGGASTVANADGYFKLSAQSADSLTVSYVGYRSQTLPVVGLSDVVRLVPGNVVIGNVDVSPLGKKMDGMVKAAVERMEANADAASNFFYRQTTRVDGNMTSMVEAFFNAKSAFAVRDLMLITGRYSDDEVNGSVRGHSANLLALSELCMVSNANRLDLTGFVSPLHWNYARFYDLSYNIIEEGGRTVYAVRFTPKDEYSKLMAFDGTVYMSPSNNELLRVDGRVHNVTILSNFGERYGKEVKADVCIYVDYDSSPGFSNVRTLRVEAEYNNNGATVNFSSLMYNVGKMALAGEKKAHPATDLRRQIDRIGYDAAFWKRTEIVKRTKAEEWLALLKNTESVGLGDVAVDMGPSAVCRLKGFVNDIEAFNRLFPQEKVYLHFDNTAYFRGETLWFSAYVVRCDRQRLTDMSRVLYVELLDPTGEVIETRKVRLDGGRGSGSIKLDNLLTSGFYEVRAYTRYMLNWDAAWMFSRVLPVFDAPQKAGDYGHPSIDEASHRKRLPSVRQEDSVERMSLNVDFYPESGRLVAGLPTRVAFAVTDRDGRPMDTEGELLLADGKVVAVNTLREGRGVFDYTPSQEPATLILSGKDGRRREFVLPEASKDGCVMSVDATDGDYINVVVRRSDGFAGPLALVLVSGGNVDATDIIAPTERTARRRFSKADMAPGVSQLAVISEDGHVVAERMAFVYPRQGLDSIYMKAEGALSPFGKLTIDMMTQPGATFSVSVRDAAGDVNGSAGDAATWLLLTSDLRGYIHRPEYYLESDDEAHRRAADLLMMVQGWRRYDISQMDGTARFERRHPIEDGLYLSGRLYHSKTHGGVNGAELTATLYNRAGDSMDGTARTDSAGDYVFRLPDCDGEWTLLMNAKYNGESSGCRIGIDRNFSPSARLLSPLETMRSEAYSLGLLTSIPGFMDSSLVSLPMDERTHILRTVEVEGKRLFEDARAAWENEQRGAFWSNIRYDCGKAADEIYDRGGEMPTVFEWLAGKNSFFAGSVSDMEGITTDVPDSLENDHDRRVREKSKNWIPSSLLLDNISDRRPGDAIYFQGDRFIKGPKYVELFYKERDLGHQLFAQTSGLSYKNRPVVWILNNAFYTVTQTSKSLVYEDFDVENINSLNHEIMPQSLEDFKSVYISEDDNVWRKYITIRDFGRHSPVTVFLYSRHTFPVKHKGQRCTYFEGYSRVETFSMPDYSVMPKEADHRRTLYWNPDVKADSSGRATIELYNNSSCRSIVVSAEGMTPDGRAVVYK</sequence>
<reference evidence="1 2" key="1">
    <citation type="journal article" date="2021" name="Sci. Rep.">
        <title>The distribution of antibiotic resistance genes in chicken gut microbiota commensals.</title>
        <authorList>
            <person name="Juricova H."/>
            <person name="Matiasovicova J."/>
            <person name="Kubasova T."/>
            <person name="Cejkova D."/>
            <person name="Rychlik I."/>
        </authorList>
    </citation>
    <scope>NUCLEOTIDE SEQUENCE [LARGE SCALE GENOMIC DNA]</scope>
    <source>
        <strain evidence="1 2">An819</strain>
    </source>
</reference>
<dbReference type="Gene3D" id="2.60.40.1930">
    <property type="match status" value="1"/>
</dbReference>
<dbReference type="SUPFAM" id="SSF49464">
    <property type="entry name" value="Carboxypeptidase regulatory domain-like"/>
    <property type="match status" value="1"/>
</dbReference>
<dbReference type="AlphaFoldDB" id="A0A938WMN0"/>
<keyword evidence="1" id="KW-0378">Hydrolase</keyword>
<comment type="caution">
    <text evidence="1">The sequence shown here is derived from an EMBL/GenBank/DDBJ whole genome shotgun (WGS) entry which is preliminary data.</text>
</comment>
<dbReference type="Proteomes" id="UP000764045">
    <property type="component" value="Unassembled WGS sequence"/>
</dbReference>
<dbReference type="RefSeq" id="WP_205109549.1">
    <property type="nucleotide sequence ID" value="NZ_JACJJL010000012.1"/>
</dbReference>